<feature type="transmembrane region" description="Helical" evidence="1">
    <location>
        <begin position="51"/>
        <end position="70"/>
    </location>
</feature>
<dbReference type="Proteomes" id="UP000526003">
    <property type="component" value="Unassembled WGS sequence"/>
</dbReference>
<keyword evidence="1" id="KW-1133">Transmembrane helix</keyword>
<evidence type="ECO:0000313" key="2">
    <source>
        <dbReference type="EMBL" id="MBC2693376.1"/>
    </source>
</evidence>
<evidence type="ECO:0008006" key="4">
    <source>
        <dbReference type="Google" id="ProtNLM"/>
    </source>
</evidence>
<accession>A0A7X1GJ05</accession>
<reference evidence="2 3" key="1">
    <citation type="submission" date="2020-08" db="EMBL/GenBank/DDBJ databases">
        <title>Pseudomonas sp. nov.</title>
        <authorList>
            <person name="Gieschler S."/>
            <person name="Fiedler G."/>
            <person name="Brinks E."/>
            <person name="Boehnlein C."/>
            <person name="Franz C.M.A.P."/>
            <person name="Kabisch J."/>
        </authorList>
    </citation>
    <scope>NUCLEOTIDE SEQUENCE [LARGE SCALE GENOMIC DNA]</scope>
    <source>
        <strain evidence="2 3">MBT-1</strain>
    </source>
</reference>
<gene>
    <name evidence="2" type="ORF">H7995_26690</name>
</gene>
<dbReference type="EMBL" id="JACMYG010000047">
    <property type="protein sequence ID" value="MBC2693376.1"/>
    <property type="molecule type" value="Genomic_DNA"/>
</dbReference>
<protein>
    <recommendedName>
        <fullName evidence="4">Peptidase M50B-like</fullName>
    </recommendedName>
</protein>
<feature type="transmembrane region" description="Helical" evidence="1">
    <location>
        <begin position="14"/>
        <end position="30"/>
    </location>
</feature>
<evidence type="ECO:0000256" key="1">
    <source>
        <dbReference type="SAM" id="Phobius"/>
    </source>
</evidence>
<proteinExistence type="predicted"/>
<feature type="transmembrane region" description="Helical" evidence="1">
    <location>
        <begin position="90"/>
        <end position="111"/>
    </location>
</feature>
<dbReference type="AlphaFoldDB" id="A0A7X1GJ05"/>
<keyword evidence="1" id="KW-0812">Transmembrane</keyword>
<keyword evidence="3" id="KW-1185">Reference proteome</keyword>
<dbReference type="RefSeq" id="WP_185819197.1">
    <property type="nucleotide sequence ID" value="NZ_JACMYG010000047.1"/>
</dbReference>
<organism evidence="2 3">
    <name type="scientific">Pseudomonas kielensis</name>
    <dbReference type="NCBI Taxonomy" id="2762577"/>
    <lineage>
        <taxon>Bacteria</taxon>
        <taxon>Pseudomonadati</taxon>
        <taxon>Pseudomonadota</taxon>
        <taxon>Gammaproteobacteria</taxon>
        <taxon>Pseudomonadales</taxon>
        <taxon>Pseudomonadaceae</taxon>
        <taxon>Pseudomonas</taxon>
    </lineage>
</organism>
<name>A0A7X1GJ05_9PSED</name>
<evidence type="ECO:0000313" key="3">
    <source>
        <dbReference type="Proteomes" id="UP000526003"/>
    </source>
</evidence>
<feature type="transmembrane region" description="Helical" evidence="1">
    <location>
        <begin position="149"/>
        <end position="169"/>
    </location>
</feature>
<keyword evidence="1" id="KW-0472">Membrane</keyword>
<sequence length="172" mass="19471">MTKYLNLNLLFSDPVYYLVPSLLLGVFMAFQRRTWIAMKFLQFTGVLVHEMLHYIVGFVTMARPSSMSLVPRTDGGRLVLGSVGFVGLNWINAWITALAPLLALPIVYGLASWRLTQGPQHFQWVDILIWVAFAPQCLNCWPSRTDWKLVLISWPLIGLLAASIVAWIWGHG</sequence>
<comment type="caution">
    <text evidence="2">The sequence shown here is derived from an EMBL/GenBank/DDBJ whole genome shotgun (WGS) entry which is preliminary data.</text>
</comment>